<comment type="caution">
    <text evidence="2">The sequence shown here is derived from an EMBL/GenBank/DDBJ whole genome shotgun (WGS) entry which is preliminary data.</text>
</comment>
<organism evidence="2 3">
    <name type="scientific">Acetobacter tropicalis</name>
    <dbReference type="NCBI Taxonomy" id="104102"/>
    <lineage>
        <taxon>Bacteria</taxon>
        <taxon>Pseudomonadati</taxon>
        <taxon>Pseudomonadota</taxon>
        <taxon>Alphaproteobacteria</taxon>
        <taxon>Acetobacterales</taxon>
        <taxon>Acetobacteraceae</taxon>
        <taxon>Acetobacter</taxon>
    </lineage>
</organism>
<name>A0A149U3Z1_9PROT</name>
<dbReference type="RefSeq" id="WP_061487432.1">
    <property type="nucleotide sequence ID" value="NZ_LHZT01000096.1"/>
</dbReference>
<proteinExistence type="predicted"/>
<accession>A0A149U3Z1</accession>
<reference evidence="2 3" key="1">
    <citation type="submission" date="2015-06" db="EMBL/GenBank/DDBJ databases">
        <title>Improved classification and identification of acetic acid bacteria using matrix-assisted laser desorption/ionization time-of-flight mass spectrometry; Gluconobacter nephelii and Gluconobacter uchimurae are later heterotypic synonyms of Gluconobacter japonicus and Gluconobacter oxydans, respectively.</title>
        <authorList>
            <person name="Li L."/>
            <person name="Cleenwerck I."/>
            <person name="De Vuyst L."/>
            <person name="Vandamme P."/>
        </authorList>
    </citation>
    <scope>NUCLEOTIDE SEQUENCE [LARGE SCALE GENOMIC DNA]</scope>
    <source>
        <strain evidence="2 3">LMG 1663</strain>
    </source>
</reference>
<sequence length="82" mass="9068">MTDSLKPATAEEIADALMHALRFDGRRRTHDADELMAALVAQRLVTHLQRCGFRLMRTQSAALPDTSQHRHPNADRSGASSS</sequence>
<dbReference type="AlphaFoldDB" id="A0A149U3Z1"/>
<evidence type="ECO:0000313" key="3">
    <source>
        <dbReference type="Proteomes" id="UP000075411"/>
    </source>
</evidence>
<dbReference type="PATRIC" id="fig|104102.12.peg.1988"/>
<protein>
    <submittedName>
        <fullName evidence="2">Uncharacterized protein</fullName>
    </submittedName>
</protein>
<feature type="region of interest" description="Disordered" evidence="1">
    <location>
        <begin position="59"/>
        <end position="82"/>
    </location>
</feature>
<dbReference type="Proteomes" id="UP000075411">
    <property type="component" value="Unassembled WGS sequence"/>
</dbReference>
<evidence type="ECO:0000256" key="1">
    <source>
        <dbReference type="SAM" id="MobiDB-lite"/>
    </source>
</evidence>
<evidence type="ECO:0000313" key="2">
    <source>
        <dbReference type="EMBL" id="KXV60100.1"/>
    </source>
</evidence>
<dbReference type="EMBL" id="LHZT01000096">
    <property type="protein sequence ID" value="KXV60100.1"/>
    <property type="molecule type" value="Genomic_DNA"/>
</dbReference>
<gene>
    <name evidence="2" type="ORF">AD947_02870</name>
</gene>
<dbReference type="OrthoDB" id="7274058at2"/>